<feature type="compositionally biased region" description="Polar residues" evidence="1">
    <location>
        <begin position="167"/>
        <end position="176"/>
    </location>
</feature>
<feature type="region of interest" description="Disordered" evidence="1">
    <location>
        <begin position="162"/>
        <end position="181"/>
    </location>
</feature>
<feature type="compositionally biased region" description="Low complexity" evidence="1">
    <location>
        <begin position="407"/>
        <end position="416"/>
    </location>
</feature>
<feature type="compositionally biased region" description="Low complexity" evidence="1">
    <location>
        <begin position="323"/>
        <end position="340"/>
    </location>
</feature>
<feature type="compositionally biased region" description="Polar residues" evidence="1">
    <location>
        <begin position="551"/>
        <end position="593"/>
    </location>
</feature>
<reference evidence="2 3" key="1">
    <citation type="submission" date="2024-05" db="EMBL/GenBank/DDBJ databases">
        <title>De novo assembly of an allotetraploid wild potato.</title>
        <authorList>
            <person name="Hosaka A.J."/>
        </authorList>
    </citation>
    <scope>NUCLEOTIDE SEQUENCE [LARGE SCALE GENOMIC DNA]</scope>
    <source>
        <tissue evidence="2">Young leaves</tissue>
    </source>
</reference>
<sequence>MDLEVNEFSLIDFSSENDNLIGNSSSPLPSWGLEEYPSSGAINIQEEMDMAGKGNHDEQFPQLHESKEPEKARRKGKVNLRKSLAWDSAFFTDAGVLDADELSCMIKGGDKQTLPMIEEDVRQSLDSISTLESDNLTLEHIESELFGDIRASIQKVAIPTSGDLSAKTDNGANSSAKKVDLASKDRMKPKIAPKRIIGAQAGIPKSQPKQITGTQRLGKGLNQDKAQVTQSISRTTSGASLKTPKVNTKLQPVSASKRASLDITRVKTDNDSMKISTASVRGAQTPKASALNKTSRVLPKPTTSMKPSSVGSSPAMKMHATRSSSDSSGSTSSDKTAKSSIPVARRKVDSKPIAQPSASAKLKTPSKATVKSKLPSGNSAVSAYLMSSKINANISPASSISEWSSVSSSSSAIQRSSKLRTSFDTSSCRSYDSDTSTLDINNHLSDQKSDNPEIRGTTLPRESLKQAGSVSRPASMMKPTGLRMPSPKMGYFDGVKAIRTPNGTHSNSSTAMYKTEATICSPKVNSNSKAKSVKVPLRANRKPETLKHLSPLSSSDKSNISDNHSGTQSSSASPVPKTETTVCSPKGNSNTKAKSVRVPLKANKKPETLKHRSPVSSSDKSNVSDNHIGGPSDITLNPESSLEVQHEISGANTLRNMDVLAEEPDPFEHIQSAGWVATQGENQGIASSLNNEDDMAEGPDTVEHVADASLVATKSENQGIASILNNEEVVAKGPDTIEHVADASLVSSMSENQGIASILNNEEVVAEGPDTVEHVGDASLVAAILNNEEVVAKRSDTVEHVADASLVAAILNNEEVVAEGPDTVEHVADDSLVAAILNNEEVVAKGSDTTHVADASLVAAILNNEEVVAKGSDTVEHVADASLVSAILNNEEVVAEGPVTVEHVADDNLVAAVLNNEEVVAKGSDTVEHVADASLVVAILNNEEVVAEGPDTVEHVADDGLVAIKSEHQVIVNNDIHEIKSENQIIANTLNNEEVVAEGPEAVEHVAGDALFAIESENEVIVKNDTNVIKSEYLTIEEAVAEGPEAVEHVAGDALFAIESENEVIVKNDTNVIKSEYLRIEEVVADEPDTVEHVACDGLVAIKTENEVTVNNDTDVINSEHQRIEEVVADEPDTVEHVAGNGLVVMKSENQVSLNNDTVIIKSESQRVASTLNNKDFVAEGPDTVEDVPGDGLVAIESENHSVLNNDIPAGLAAIKGQNQGVMENDTNLDTIEKIDIKAVEVSITENIRRCQTEDEDGVDVQCNVNYNLDVPSQMNEMNLEDNVNGYNLDMPSQMNEMNLEDDVNSALKHTKIDHVERESDSTFRGDEGRVDVKGDLNTPEKTNAKKNVGANQVDQLNSQVEEVSMTPFSNKVESLMNKLAYLSLNTPEIADRRMPFAVKNSSGDCLDFCEGAGHVVGKTDLDLPSLQIDHKENNNL</sequence>
<dbReference type="PANTHER" id="PTHR33737">
    <property type="entry name" value="OS05G0121800 PROTEIN"/>
    <property type="match status" value="1"/>
</dbReference>
<dbReference type="Proteomes" id="UP001627284">
    <property type="component" value="Unassembled WGS sequence"/>
</dbReference>
<feature type="region of interest" description="Disordered" evidence="1">
    <location>
        <begin position="51"/>
        <end position="75"/>
    </location>
</feature>
<dbReference type="PANTHER" id="PTHR33737:SF2">
    <property type="entry name" value="OS12G0102700 PROTEIN"/>
    <property type="match status" value="1"/>
</dbReference>
<feature type="compositionally biased region" description="Low complexity" evidence="1">
    <location>
        <begin position="614"/>
        <end position="626"/>
    </location>
</feature>
<proteinExistence type="predicted"/>
<feature type="compositionally biased region" description="Basic and acidic residues" evidence="1">
    <location>
        <begin position="54"/>
        <end position="71"/>
    </location>
</feature>
<keyword evidence="3" id="KW-1185">Reference proteome</keyword>
<dbReference type="EMBL" id="JBJKTR010000021">
    <property type="protein sequence ID" value="KAL3327836.1"/>
    <property type="molecule type" value="Genomic_DNA"/>
</dbReference>
<name>A0ABD2RA70_9SOLN</name>
<feature type="region of interest" description="Disordered" evidence="1">
    <location>
        <begin position="230"/>
        <end position="377"/>
    </location>
</feature>
<feature type="compositionally biased region" description="Low complexity" evidence="1">
    <location>
        <begin position="525"/>
        <end position="536"/>
    </location>
</feature>
<feature type="region of interest" description="Disordered" evidence="1">
    <location>
        <begin position="407"/>
        <end position="487"/>
    </location>
</feature>
<feature type="compositionally biased region" description="Polar residues" evidence="1">
    <location>
        <begin position="230"/>
        <end position="254"/>
    </location>
</feature>
<comment type="caution">
    <text evidence="2">The sequence shown here is derived from an EMBL/GenBank/DDBJ whole genome shotgun (WGS) entry which is preliminary data.</text>
</comment>
<organism evidence="2 3">
    <name type="scientific">Solanum stoloniferum</name>
    <dbReference type="NCBI Taxonomy" id="62892"/>
    <lineage>
        <taxon>Eukaryota</taxon>
        <taxon>Viridiplantae</taxon>
        <taxon>Streptophyta</taxon>
        <taxon>Embryophyta</taxon>
        <taxon>Tracheophyta</taxon>
        <taxon>Spermatophyta</taxon>
        <taxon>Magnoliopsida</taxon>
        <taxon>eudicotyledons</taxon>
        <taxon>Gunneridae</taxon>
        <taxon>Pentapetalae</taxon>
        <taxon>asterids</taxon>
        <taxon>lamiids</taxon>
        <taxon>Solanales</taxon>
        <taxon>Solanaceae</taxon>
        <taxon>Solanoideae</taxon>
        <taxon>Solaneae</taxon>
        <taxon>Solanum</taxon>
    </lineage>
</organism>
<protein>
    <submittedName>
        <fullName evidence="2">Uncharacterized protein</fullName>
    </submittedName>
</protein>
<gene>
    <name evidence="2" type="ORF">AABB24_035483</name>
</gene>
<evidence type="ECO:0000256" key="1">
    <source>
        <dbReference type="SAM" id="MobiDB-lite"/>
    </source>
</evidence>
<evidence type="ECO:0000313" key="3">
    <source>
        <dbReference type="Proteomes" id="UP001627284"/>
    </source>
</evidence>
<evidence type="ECO:0000313" key="2">
    <source>
        <dbReference type="EMBL" id="KAL3327836.1"/>
    </source>
</evidence>
<dbReference type="InterPro" id="IPR045882">
    <property type="entry name" value="GPT1/2"/>
</dbReference>
<accession>A0ABD2RA70</accession>
<feature type="region of interest" description="Disordered" evidence="1">
    <location>
        <begin position="525"/>
        <end position="638"/>
    </location>
</feature>
<feature type="compositionally biased region" description="Polar residues" evidence="1">
    <location>
        <begin position="291"/>
        <end position="312"/>
    </location>
</feature>
<feature type="compositionally biased region" description="Polar residues" evidence="1">
    <location>
        <begin position="419"/>
        <end position="444"/>
    </location>
</feature>